<dbReference type="Proteomes" id="UP001153321">
    <property type="component" value="Chromosome Z"/>
</dbReference>
<evidence type="ECO:0000313" key="1">
    <source>
        <dbReference type="EMBL" id="CAH1647326.1"/>
    </source>
</evidence>
<dbReference type="AlphaFoldDB" id="A0A9P0IHB4"/>
<name>A0A9P0IHB4_SPOLI</name>
<accession>A0A9P0IHB4</accession>
<reference evidence="1" key="1">
    <citation type="submission" date="2022-02" db="EMBL/GenBank/DDBJ databases">
        <authorList>
            <person name="King R."/>
        </authorList>
    </citation>
    <scope>NUCLEOTIDE SEQUENCE</scope>
</reference>
<evidence type="ECO:0000313" key="2">
    <source>
        <dbReference type="Proteomes" id="UP001153321"/>
    </source>
</evidence>
<sequence length="96" mass="10899">MARLSPFAGEAGFILEMSRGPGLGHFFLFGGCSLSVCLSTCRRYQYETRWRCLTPGIRRGIKIMSDFYFIEQSCFIRNMADGVLSVEVIFLLDLNN</sequence>
<gene>
    <name evidence="1" type="ORF">SPLIT_LOCUS12677</name>
</gene>
<keyword evidence="2" id="KW-1185">Reference proteome</keyword>
<dbReference type="EMBL" id="LR824562">
    <property type="protein sequence ID" value="CAH1647326.1"/>
    <property type="molecule type" value="Genomic_DNA"/>
</dbReference>
<proteinExistence type="predicted"/>
<dbReference type="PROSITE" id="PS51257">
    <property type="entry name" value="PROKAR_LIPOPROTEIN"/>
    <property type="match status" value="1"/>
</dbReference>
<organism evidence="1 2">
    <name type="scientific">Spodoptera littoralis</name>
    <name type="common">Egyptian cotton leafworm</name>
    <dbReference type="NCBI Taxonomy" id="7109"/>
    <lineage>
        <taxon>Eukaryota</taxon>
        <taxon>Metazoa</taxon>
        <taxon>Ecdysozoa</taxon>
        <taxon>Arthropoda</taxon>
        <taxon>Hexapoda</taxon>
        <taxon>Insecta</taxon>
        <taxon>Pterygota</taxon>
        <taxon>Neoptera</taxon>
        <taxon>Endopterygota</taxon>
        <taxon>Lepidoptera</taxon>
        <taxon>Glossata</taxon>
        <taxon>Ditrysia</taxon>
        <taxon>Noctuoidea</taxon>
        <taxon>Noctuidae</taxon>
        <taxon>Amphipyrinae</taxon>
        <taxon>Spodoptera</taxon>
    </lineage>
</organism>
<protein>
    <submittedName>
        <fullName evidence="1">Uncharacterized protein</fullName>
    </submittedName>
</protein>